<dbReference type="GO" id="GO:0009279">
    <property type="term" value="C:cell outer membrane"/>
    <property type="evidence" value="ECO:0007669"/>
    <property type="project" value="UniProtKB-SubCell"/>
</dbReference>
<dbReference type="KEGG" id="atw:C0099_09275"/>
<keyword evidence="2" id="KW-0732">Signal</keyword>
<evidence type="ECO:0000256" key="1">
    <source>
        <dbReference type="ARBA" id="ARBA00004442"/>
    </source>
</evidence>
<dbReference type="OrthoDB" id="9807574at2"/>
<proteinExistence type="predicted"/>
<gene>
    <name evidence="3" type="ORF">C0099_09275</name>
</gene>
<sequence length="225" mass="23543">MKKVLVLAAALAAATPALAHEAGSIIVRAGAAHVAPDDSSSSIEVGGGAVPGTKATVGSDTQLGLTFAYKLTDQIGVELLAATPFSHRVGIGGVDAALGASGFDGKFAQVKHLPPTLTLQYYPMPSESRWQPYVGAGINYTTFFDEKLSGAQKANGFSGLSLSDSWGLALQVGSDYMINDRLLFNVSVWHIDIDTTARAKLGGAPVKVDVDIDPWVFMVGLGYRF</sequence>
<name>A0A2I6S798_9RHOO</name>
<dbReference type="GO" id="GO:0044384">
    <property type="term" value="C:host outer membrane"/>
    <property type="evidence" value="ECO:0007669"/>
    <property type="project" value="InterPro"/>
</dbReference>
<reference evidence="3 4" key="1">
    <citation type="submission" date="2018-01" db="EMBL/GenBank/DDBJ databases">
        <authorList>
            <person name="Fu G.-Y."/>
        </authorList>
    </citation>
    <scope>NUCLEOTIDE SEQUENCE [LARGE SCALE GENOMIC DNA]</scope>
    <source>
        <strain evidence="3 4">SY39</strain>
    </source>
</reference>
<dbReference type="RefSeq" id="WP_102247178.1">
    <property type="nucleotide sequence ID" value="NZ_CP025682.1"/>
</dbReference>
<dbReference type="PANTHER" id="PTHR36920:SF1">
    <property type="entry name" value="OUTER MEMBRANE PROTEIN W"/>
    <property type="match status" value="1"/>
</dbReference>
<feature type="signal peptide" evidence="2">
    <location>
        <begin position="1"/>
        <end position="19"/>
    </location>
</feature>
<dbReference type="GO" id="GO:0055085">
    <property type="term" value="P:transmembrane transport"/>
    <property type="evidence" value="ECO:0007669"/>
    <property type="project" value="TreeGrafter"/>
</dbReference>
<dbReference type="PROSITE" id="PS00695">
    <property type="entry name" value="ENT_VIR_OMP_2"/>
    <property type="match status" value="1"/>
</dbReference>
<dbReference type="PANTHER" id="PTHR36920">
    <property type="match status" value="1"/>
</dbReference>
<dbReference type="Pfam" id="PF03922">
    <property type="entry name" value="OmpW"/>
    <property type="match status" value="1"/>
</dbReference>
<protein>
    <submittedName>
        <fullName evidence="3">Outer membrane protein OmpW</fullName>
    </submittedName>
</protein>
<evidence type="ECO:0000256" key="2">
    <source>
        <dbReference type="SAM" id="SignalP"/>
    </source>
</evidence>
<comment type="subcellular location">
    <subcellularLocation>
        <location evidence="1">Cell outer membrane</location>
    </subcellularLocation>
</comment>
<feature type="chain" id="PRO_5014402314" evidence="2">
    <location>
        <begin position="20"/>
        <end position="225"/>
    </location>
</feature>
<evidence type="ECO:0000313" key="4">
    <source>
        <dbReference type="Proteomes" id="UP000242205"/>
    </source>
</evidence>
<accession>A0A2I6S798</accession>
<dbReference type="InterPro" id="IPR011250">
    <property type="entry name" value="OMP/PagP_B-barrel"/>
</dbReference>
<dbReference type="EMBL" id="CP025682">
    <property type="protein sequence ID" value="AUN95112.1"/>
    <property type="molecule type" value="Genomic_DNA"/>
</dbReference>
<dbReference type="AlphaFoldDB" id="A0A2I6S798"/>
<organism evidence="3 4">
    <name type="scientific">Pseudazoarcus pumilus</name>
    <dbReference type="NCBI Taxonomy" id="2067960"/>
    <lineage>
        <taxon>Bacteria</taxon>
        <taxon>Pseudomonadati</taxon>
        <taxon>Pseudomonadota</taxon>
        <taxon>Betaproteobacteria</taxon>
        <taxon>Rhodocyclales</taxon>
        <taxon>Zoogloeaceae</taxon>
        <taxon>Pseudazoarcus</taxon>
    </lineage>
</organism>
<dbReference type="InterPro" id="IPR005618">
    <property type="entry name" value="OMPW"/>
</dbReference>
<dbReference type="SUPFAM" id="SSF56925">
    <property type="entry name" value="OMPA-like"/>
    <property type="match status" value="1"/>
</dbReference>
<evidence type="ECO:0000313" key="3">
    <source>
        <dbReference type="EMBL" id="AUN95112.1"/>
    </source>
</evidence>
<keyword evidence="4" id="KW-1185">Reference proteome</keyword>
<dbReference type="Gene3D" id="2.40.160.20">
    <property type="match status" value="1"/>
</dbReference>
<dbReference type="Proteomes" id="UP000242205">
    <property type="component" value="Chromosome"/>
</dbReference>
<dbReference type="InterPro" id="IPR000758">
    <property type="entry name" value="Enterovir_OMP"/>
</dbReference>